<evidence type="ECO:0000313" key="7">
    <source>
        <dbReference type="Proteomes" id="UP001524473"/>
    </source>
</evidence>
<feature type="domain" description="ABC transporter" evidence="5">
    <location>
        <begin position="4"/>
        <end position="221"/>
    </location>
</feature>
<proteinExistence type="inferred from homology"/>
<dbReference type="PROSITE" id="PS50893">
    <property type="entry name" value="ABC_TRANSPORTER_2"/>
    <property type="match status" value="1"/>
</dbReference>
<dbReference type="InterPro" id="IPR003593">
    <property type="entry name" value="AAA+_ATPase"/>
</dbReference>
<dbReference type="GeneID" id="90531820"/>
<reference evidence="6 7" key="1">
    <citation type="submission" date="2022-06" db="EMBL/GenBank/DDBJ databases">
        <title>Isolation of gut microbiota from human fecal samples.</title>
        <authorList>
            <person name="Pamer E.G."/>
            <person name="Barat B."/>
            <person name="Waligurski E."/>
            <person name="Medina S."/>
            <person name="Paddock L."/>
            <person name="Mostad J."/>
        </authorList>
    </citation>
    <scope>NUCLEOTIDE SEQUENCE [LARGE SCALE GENOMIC DNA]</scope>
    <source>
        <strain evidence="6 7">DFI.9.73</strain>
    </source>
</reference>
<evidence type="ECO:0000259" key="5">
    <source>
        <dbReference type="PROSITE" id="PS50893"/>
    </source>
</evidence>
<dbReference type="Gene3D" id="3.40.50.300">
    <property type="entry name" value="P-loop containing nucleotide triphosphate hydrolases"/>
    <property type="match status" value="1"/>
</dbReference>
<evidence type="ECO:0000256" key="1">
    <source>
        <dbReference type="ARBA" id="ARBA00005417"/>
    </source>
</evidence>
<gene>
    <name evidence="6" type="ORF">NE695_03185</name>
</gene>
<evidence type="ECO:0000313" key="6">
    <source>
        <dbReference type="EMBL" id="MCQ4838917.1"/>
    </source>
</evidence>
<dbReference type="PANTHER" id="PTHR24220:SF689">
    <property type="entry name" value="LIPOPROTEIN-RELEASING SYSTEM ATP-BINDING PROTEIN LOLD"/>
    <property type="match status" value="1"/>
</dbReference>
<dbReference type="CDD" id="cd03255">
    <property type="entry name" value="ABC_MJ0796_LolCDE_FtsE"/>
    <property type="match status" value="1"/>
</dbReference>
<dbReference type="SUPFAM" id="SSF52540">
    <property type="entry name" value="P-loop containing nucleoside triphosphate hydrolases"/>
    <property type="match status" value="1"/>
</dbReference>
<keyword evidence="4 6" id="KW-0067">ATP-binding</keyword>
<keyword evidence="3" id="KW-0547">Nucleotide-binding</keyword>
<dbReference type="InterPro" id="IPR017911">
    <property type="entry name" value="MacB-like_ATP-bd"/>
</dbReference>
<dbReference type="GO" id="GO:0005524">
    <property type="term" value="F:ATP binding"/>
    <property type="evidence" value="ECO:0007669"/>
    <property type="project" value="UniProtKB-KW"/>
</dbReference>
<sequence length="221" mass="24418">MSVLAVSDVKYAYQSRYRVVNVLNDVSCSFEMGKFYAIVGKSGSGKTTLLSLLAGLDLPVSGDIFYEGSSLKELNRDQYRRQEVSVIYQAFHLFPLLNALENVMYPMELNHKKGKEAAQTAKELLRRVGLPESIEKQLPARMSGGEQQRVAIARALASQAKVILADEPTGNLDSENGQNIVEILLALAHEEGKCVIIITHDEEIAGKADVVYTMRDGRLDN</sequence>
<dbReference type="RefSeq" id="WP_066862219.1">
    <property type="nucleotide sequence ID" value="NZ_CABKVV010000012.1"/>
</dbReference>
<dbReference type="Pfam" id="PF00005">
    <property type="entry name" value="ABC_tran"/>
    <property type="match status" value="1"/>
</dbReference>
<dbReference type="Proteomes" id="UP001524473">
    <property type="component" value="Unassembled WGS sequence"/>
</dbReference>
<dbReference type="EMBL" id="JANFZH010000005">
    <property type="protein sequence ID" value="MCQ4838917.1"/>
    <property type="molecule type" value="Genomic_DNA"/>
</dbReference>
<keyword evidence="2" id="KW-0813">Transport</keyword>
<dbReference type="SMART" id="SM00382">
    <property type="entry name" value="AAA"/>
    <property type="match status" value="1"/>
</dbReference>
<dbReference type="InterPro" id="IPR017871">
    <property type="entry name" value="ABC_transporter-like_CS"/>
</dbReference>
<dbReference type="PANTHER" id="PTHR24220">
    <property type="entry name" value="IMPORT ATP-BINDING PROTEIN"/>
    <property type="match status" value="1"/>
</dbReference>
<comment type="caution">
    <text evidence="6">The sequence shown here is derived from an EMBL/GenBank/DDBJ whole genome shotgun (WGS) entry which is preliminary data.</text>
</comment>
<organism evidence="6 7">
    <name type="scientific">Neglectibacter timonensis</name>
    <dbReference type="NCBI Taxonomy" id="1776382"/>
    <lineage>
        <taxon>Bacteria</taxon>
        <taxon>Bacillati</taxon>
        <taxon>Bacillota</taxon>
        <taxon>Clostridia</taxon>
        <taxon>Eubacteriales</taxon>
        <taxon>Oscillospiraceae</taxon>
        <taxon>Neglectibacter</taxon>
    </lineage>
</organism>
<accession>A0ABT1RW69</accession>
<comment type="similarity">
    <text evidence="1">Belongs to the ABC transporter superfamily.</text>
</comment>
<dbReference type="InterPro" id="IPR015854">
    <property type="entry name" value="ABC_transpr_LolD-like"/>
</dbReference>
<dbReference type="InterPro" id="IPR027417">
    <property type="entry name" value="P-loop_NTPase"/>
</dbReference>
<evidence type="ECO:0000256" key="3">
    <source>
        <dbReference type="ARBA" id="ARBA00022741"/>
    </source>
</evidence>
<name>A0ABT1RW69_9FIRM</name>
<evidence type="ECO:0000256" key="2">
    <source>
        <dbReference type="ARBA" id="ARBA00022448"/>
    </source>
</evidence>
<evidence type="ECO:0000256" key="4">
    <source>
        <dbReference type="ARBA" id="ARBA00022840"/>
    </source>
</evidence>
<dbReference type="PROSITE" id="PS00211">
    <property type="entry name" value="ABC_TRANSPORTER_1"/>
    <property type="match status" value="1"/>
</dbReference>
<keyword evidence="7" id="KW-1185">Reference proteome</keyword>
<dbReference type="InterPro" id="IPR003439">
    <property type="entry name" value="ABC_transporter-like_ATP-bd"/>
</dbReference>
<protein>
    <submittedName>
        <fullName evidence="6">ABC transporter ATP-binding protein</fullName>
    </submittedName>
</protein>